<evidence type="ECO:0000313" key="1">
    <source>
        <dbReference type="EMBL" id="KKN46784.1"/>
    </source>
</evidence>
<gene>
    <name evidence="1" type="ORF">LCGC14_0669640</name>
</gene>
<sequence>MVYKMKMAITDPFCCRCKEDFPVAEEPTRWMMGQLRKLSKAPKKIREQFREWLNSEIHGEGYLCGNCYFDLTDDE</sequence>
<proteinExistence type="predicted"/>
<accession>A0A0F9QWK4</accession>
<dbReference type="AlphaFoldDB" id="A0A0F9QWK4"/>
<reference evidence="1" key="1">
    <citation type="journal article" date="2015" name="Nature">
        <title>Complex archaea that bridge the gap between prokaryotes and eukaryotes.</title>
        <authorList>
            <person name="Spang A."/>
            <person name="Saw J.H."/>
            <person name="Jorgensen S.L."/>
            <person name="Zaremba-Niedzwiedzka K."/>
            <person name="Martijn J."/>
            <person name="Lind A.E."/>
            <person name="van Eijk R."/>
            <person name="Schleper C."/>
            <person name="Guy L."/>
            <person name="Ettema T.J."/>
        </authorList>
    </citation>
    <scope>NUCLEOTIDE SEQUENCE</scope>
</reference>
<comment type="caution">
    <text evidence="1">The sequence shown here is derived from an EMBL/GenBank/DDBJ whole genome shotgun (WGS) entry which is preliminary data.</text>
</comment>
<dbReference type="EMBL" id="LAZR01001312">
    <property type="protein sequence ID" value="KKN46784.1"/>
    <property type="molecule type" value="Genomic_DNA"/>
</dbReference>
<name>A0A0F9QWK4_9ZZZZ</name>
<protein>
    <submittedName>
        <fullName evidence="1">Uncharacterized protein</fullName>
    </submittedName>
</protein>
<organism evidence="1">
    <name type="scientific">marine sediment metagenome</name>
    <dbReference type="NCBI Taxonomy" id="412755"/>
    <lineage>
        <taxon>unclassified sequences</taxon>
        <taxon>metagenomes</taxon>
        <taxon>ecological metagenomes</taxon>
    </lineage>
</organism>